<evidence type="ECO:0000256" key="16">
    <source>
        <dbReference type="ARBA" id="ARBA00023317"/>
    </source>
</evidence>
<dbReference type="Gene3D" id="3.40.1380.20">
    <property type="entry name" value="Pyruvate kinase, C-terminal domain"/>
    <property type="match status" value="1"/>
</dbReference>
<evidence type="ECO:0000256" key="12">
    <source>
        <dbReference type="ARBA" id="ARBA00022840"/>
    </source>
</evidence>
<dbReference type="InterPro" id="IPR040442">
    <property type="entry name" value="Pyrv_kinase-like_dom_sf"/>
</dbReference>
<comment type="pathway">
    <text evidence="3 18">Carbohydrate degradation; glycolysis; pyruvate from D-glyceraldehyde 3-phosphate: step 5/5.</text>
</comment>
<dbReference type="GO" id="GO:0000287">
    <property type="term" value="F:magnesium ion binding"/>
    <property type="evidence" value="ECO:0007669"/>
    <property type="project" value="UniProtKB-UniRule"/>
</dbReference>
<dbReference type="InterPro" id="IPR036918">
    <property type="entry name" value="Pyrv_Knase_C_sf"/>
</dbReference>
<dbReference type="PANTHER" id="PTHR11817">
    <property type="entry name" value="PYRUVATE KINASE"/>
    <property type="match status" value="1"/>
</dbReference>
<evidence type="ECO:0000256" key="2">
    <source>
        <dbReference type="ARBA" id="ARBA00001958"/>
    </source>
</evidence>
<evidence type="ECO:0000256" key="1">
    <source>
        <dbReference type="ARBA" id="ARBA00001946"/>
    </source>
</evidence>
<dbReference type="Pfam" id="PF02887">
    <property type="entry name" value="PK_C"/>
    <property type="match status" value="1"/>
</dbReference>
<proteinExistence type="inferred from homology"/>
<evidence type="ECO:0000256" key="9">
    <source>
        <dbReference type="ARBA" id="ARBA00022723"/>
    </source>
</evidence>
<dbReference type="EMBL" id="JACRSO010000001">
    <property type="protein sequence ID" value="MBC8528559.1"/>
    <property type="molecule type" value="Genomic_DNA"/>
</dbReference>
<dbReference type="Pfam" id="PF00391">
    <property type="entry name" value="PEP-utilizers"/>
    <property type="match status" value="1"/>
</dbReference>
<dbReference type="FunFam" id="3.20.20.60:FF:000001">
    <property type="entry name" value="Pyruvate kinase"/>
    <property type="match status" value="1"/>
</dbReference>
<dbReference type="InterPro" id="IPR015795">
    <property type="entry name" value="Pyrv_Knase_C"/>
</dbReference>
<dbReference type="InterPro" id="IPR015813">
    <property type="entry name" value="Pyrv/PenolPyrv_kinase-like_dom"/>
</dbReference>
<evidence type="ECO:0000256" key="5">
    <source>
        <dbReference type="ARBA" id="ARBA00008663"/>
    </source>
</evidence>
<dbReference type="NCBIfam" id="TIGR01064">
    <property type="entry name" value="pyruv_kin"/>
    <property type="match status" value="1"/>
</dbReference>
<evidence type="ECO:0000256" key="10">
    <source>
        <dbReference type="ARBA" id="ARBA00022741"/>
    </source>
</evidence>
<accession>A0A926HLK1</accession>
<dbReference type="SUPFAM" id="SSF52935">
    <property type="entry name" value="PK C-terminal domain-like"/>
    <property type="match status" value="1"/>
</dbReference>
<organism evidence="22 23">
    <name type="scientific">Luoshenia tenuis</name>
    <dbReference type="NCBI Taxonomy" id="2763654"/>
    <lineage>
        <taxon>Bacteria</taxon>
        <taxon>Bacillati</taxon>
        <taxon>Bacillota</taxon>
        <taxon>Clostridia</taxon>
        <taxon>Christensenellales</taxon>
        <taxon>Christensenellaceae</taxon>
        <taxon>Luoshenia</taxon>
    </lineage>
</organism>
<evidence type="ECO:0000259" key="21">
    <source>
        <dbReference type="Pfam" id="PF02887"/>
    </source>
</evidence>
<comment type="similarity">
    <text evidence="4">In the C-terminal section; belongs to the PEP-utilizing enzyme family.</text>
</comment>
<keyword evidence="12" id="KW-0067">ATP-binding</keyword>
<evidence type="ECO:0000313" key="23">
    <source>
        <dbReference type="Proteomes" id="UP000654279"/>
    </source>
</evidence>
<dbReference type="SUPFAM" id="SSF51621">
    <property type="entry name" value="Phosphoenolpyruvate/pyruvate domain"/>
    <property type="match status" value="1"/>
</dbReference>
<dbReference type="FunFam" id="2.40.33.10:FF:000001">
    <property type="entry name" value="Pyruvate kinase"/>
    <property type="match status" value="1"/>
</dbReference>
<evidence type="ECO:0000256" key="3">
    <source>
        <dbReference type="ARBA" id="ARBA00004997"/>
    </source>
</evidence>
<feature type="domain" description="Pyruvate kinase barrel" evidence="19">
    <location>
        <begin position="3"/>
        <end position="323"/>
    </location>
</feature>
<keyword evidence="14" id="KW-0630">Potassium</keyword>
<name>A0A926HLK1_9FIRM</name>
<dbReference type="InterPro" id="IPR018209">
    <property type="entry name" value="Pyrv_Knase_AS"/>
</dbReference>
<keyword evidence="10" id="KW-0547">Nucleotide-binding</keyword>
<dbReference type="EC" id="2.7.1.40" evidence="6 17"/>
<feature type="domain" description="Pyruvate kinase C-terminal" evidence="21">
    <location>
        <begin position="356"/>
        <end position="469"/>
    </location>
</feature>
<dbReference type="InterPro" id="IPR036637">
    <property type="entry name" value="Phosphohistidine_dom_sf"/>
</dbReference>
<dbReference type="InterPro" id="IPR008279">
    <property type="entry name" value="PEP-util_enz_mobile_dom"/>
</dbReference>
<evidence type="ECO:0000259" key="20">
    <source>
        <dbReference type="Pfam" id="PF00391"/>
    </source>
</evidence>
<comment type="cofactor">
    <cofactor evidence="1">
        <name>Mg(2+)</name>
        <dbReference type="ChEBI" id="CHEBI:18420"/>
    </cofactor>
</comment>
<evidence type="ECO:0000256" key="7">
    <source>
        <dbReference type="ARBA" id="ARBA00018587"/>
    </source>
</evidence>
<evidence type="ECO:0000256" key="18">
    <source>
        <dbReference type="RuleBase" id="RU000504"/>
    </source>
</evidence>
<keyword evidence="16 22" id="KW-0670">Pyruvate</keyword>
<comment type="catalytic activity">
    <reaction evidence="18">
        <text>pyruvate + ATP = phosphoenolpyruvate + ADP + H(+)</text>
        <dbReference type="Rhea" id="RHEA:18157"/>
        <dbReference type="ChEBI" id="CHEBI:15361"/>
        <dbReference type="ChEBI" id="CHEBI:15378"/>
        <dbReference type="ChEBI" id="CHEBI:30616"/>
        <dbReference type="ChEBI" id="CHEBI:58702"/>
        <dbReference type="ChEBI" id="CHEBI:456216"/>
        <dbReference type="EC" id="2.7.1.40"/>
    </reaction>
</comment>
<dbReference type="Gene3D" id="2.40.33.10">
    <property type="entry name" value="PK beta-barrel domain-like"/>
    <property type="match status" value="1"/>
</dbReference>
<evidence type="ECO:0000256" key="6">
    <source>
        <dbReference type="ARBA" id="ARBA00012142"/>
    </source>
</evidence>
<protein>
    <recommendedName>
        <fullName evidence="7 17">Pyruvate kinase</fullName>
        <ecNumber evidence="6 17">2.7.1.40</ecNumber>
    </recommendedName>
</protein>
<dbReference type="PROSITE" id="PS00110">
    <property type="entry name" value="PYRUVATE_KINASE"/>
    <property type="match status" value="1"/>
</dbReference>
<evidence type="ECO:0000256" key="8">
    <source>
        <dbReference type="ARBA" id="ARBA00022679"/>
    </source>
</evidence>
<keyword evidence="23" id="KW-1185">Reference proteome</keyword>
<feature type="domain" description="PEP-utilising enzyme mobile" evidence="20">
    <location>
        <begin position="503"/>
        <end position="574"/>
    </location>
</feature>
<dbReference type="AlphaFoldDB" id="A0A926HLK1"/>
<evidence type="ECO:0000313" key="22">
    <source>
        <dbReference type="EMBL" id="MBC8528559.1"/>
    </source>
</evidence>
<keyword evidence="8 18" id="KW-0808">Transferase</keyword>
<dbReference type="GO" id="GO:0004743">
    <property type="term" value="F:pyruvate kinase activity"/>
    <property type="evidence" value="ECO:0007669"/>
    <property type="project" value="UniProtKB-UniRule"/>
</dbReference>
<dbReference type="SUPFAM" id="SSF52009">
    <property type="entry name" value="Phosphohistidine domain"/>
    <property type="match status" value="1"/>
</dbReference>
<dbReference type="GO" id="GO:0005524">
    <property type="term" value="F:ATP binding"/>
    <property type="evidence" value="ECO:0007669"/>
    <property type="project" value="UniProtKB-KW"/>
</dbReference>
<dbReference type="NCBIfam" id="NF004491">
    <property type="entry name" value="PRK05826.1"/>
    <property type="match status" value="1"/>
</dbReference>
<dbReference type="InterPro" id="IPR001697">
    <property type="entry name" value="Pyr_Knase"/>
</dbReference>
<dbReference type="GO" id="GO:0030955">
    <property type="term" value="F:potassium ion binding"/>
    <property type="evidence" value="ECO:0007669"/>
    <property type="project" value="UniProtKB-UniRule"/>
</dbReference>
<dbReference type="Gene3D" id="3.20.20.60">
    <property type="entry name" value="Phosphoenolpyruvate-binding domains"/>
    <property type="match status" value="1"/>
</dbReference>
<comment type="similarity">
    <text evidence="5 18">Belongs to the pyruvate kinase family.</text>
</comment>
<dbReference type="GO" id="GO:0006950">
    <property type="term" value="P:response to stress"/>
    <property type="evidence" value="ECO:0007669"/>
    <property type="project" value="UniProtKB-ARBA"/>
</dbReference>
<gene>
    <name evidence="22" type="primary">pyk</name>
    <name evidence="22" type="ORF">H8699_03790</name>
</gene>
<dbReference type="InterPro" id="IPR011037">
    <property type="entry name" value="Pyrv_Knase-like_insert_dom_sf"/>
</dbReference>
<evidence type="ECO:0000256" key="15">
    <source>
        <dbReference type="ARBA" id="ARBA00023152"/>
    </source>
</evidence>
<dbReference type="Pfam" id="PF00224">
    <property type="entry name" value="PK"/>
    <property type="match status" value="1"/>
</dbReference>
<dbReference type="PRINTS" id="PR01050">
    <property type="entry name" value="PYRUVTKNASE"/>
</dbReference>
<keyword evidence="11 18" id="KW-0418">Kinase</keyword>
<keyword evidence="15 18" id="KW-0324">Glycolysis</keyword>
<evidence type="ECO:0000256" key="13">
    <source>
        <dbReference type="ARBA" id="ARBA00022842"/>
    </source>
</evidence>
<dbReference type="InterPro" id="IPR015806">
    <property type="entry name" value="Pyrv_Knase_insert_dom_sf"/>
</dbReference>
<reference evidence="22" key="1">
    <citation type="submission" date="2020-08" db="EMBL/GenBank/DDBJ databases">
        <title>Genome public.</title>
        <authorList>
            <person name="Liu C."/>
            <person name="Sun Q."/>
        </authorList>
    </citation>
    <scope>NUCLEOTIDE SEQUENCE</scope>
    <source>
        <strain evidence="22">NSJ-44</strain>
    </source>
</reference>
<keyword evidence="13 18" id="KW-0460">Magnesium</keyword>
<dbReference type="NCBIfam" id="NF004978">
    <property type="entry name" value="PRK06354.1"/>
    <property type="match status" value="1"/>
</dbReference>
<keyword evidence="9" id="KW-0479">Metal-binding</keyword>
<dbReference type="GO" id="GO:0016301">
    <property type="term" value="F:kinase activity"/>
    <property type="evidence" value="ECO:0007669"/>
    <property type="project" value="UniProtKB-KW"/>
</dbReference>
<dbReference type="InterPro" id="IPR015793">
    <property type="entry name" value="Pyrv_Knase_brl"/>
</dbReference>
<evidence type="ECO:0000256" key="11">
    <source>
        <dbReference type="ARBA" id="ARBA00022777"/>
    </source>
</evidence>
<evidence type="ECO:0000256" key="14">
    <source>
        <dbReference type="ARBA" id="ARBA00022958"/>
    </source>
</evidence>
<dbReference type="SUPFAM" id="SSF50800">
    <property type="entry name" value="PK beta-barrel domain-like"/>
    <property type="match status" value="1"/>
</dbReference>
<dbReference type="RefSeq" id="WP_249284548.1">
    <property type="nucleotide sequence ID" value="NZ_JACRSO010000001.1"/>
</dbReference>
<evidence type="ECO:0000256" key="17">
    <source>
        <dbReference type="NCBIfam" id="TIGR01064"/>
    </source>
</evidence>
<sequence>MIKTKIICTLGPATDKPGVLREMIESGMNVARLNFSHGDHEEHARRIALVKQLREEMHLPIAILLDTKGPEVRTGDFADPPVMLAAGETFTLTTRQIVGDETQVSITYKDLPKDVKPGARILVDDGLIELEAKRVTEEDIICQVINGGALSNKKSINLPGIMLNLPYISEKDEADIIFGVEQGVDFIAASFCRSAYDVLDVKRILEQHHGENINVIAKLENSDGVRNLEEILKVSDGIMVARGDLGVEIPFDELPIVQKKMIKRSLAMGKRVITATQMLDSMIKNPRPTRAEVSDVANAVYDGTSAIMLSGETAMGAYPVESVRTMARIACRAESDIDYIKRFNQQKQDLNMSVTNAISHATCTTAHDLSAVAIITFTISGRTAKRISSFRPACPIIACTTLKQVYHQLALSWGVTPALCTEMTATDEMFDQAVESAVATGQVKNGDLLVITAGIPIGVTGNTNILKVHIVGNVLVKGLGVNRLSVSGQLCVAHSAQEVQENFNEGDILVVPRADERMMPALKKARAIITEQEGMTNLAAIVGLTRDIPVICGAENATCILKSGTVVTVDAASGQVYSGVTRTQGQ</sequence>
<comment type="cofactor">
    <cofactor evidence="2">
        <name>K(+)</name>
        <dbReference type="ChEBI" id="CHEBI:29103"/>
    </cofactor>
</comment>
<dbReference type="Gene3D" id="3.50.30.10">
    <property type="entry name" value="Phosphohistidine domain"/>
    <property type="match status" value="1"/>
</dbReference>
<dbReference type="Proteomes" id="UP000654279">
    <property type="component" value="Unassembled WGS sequence"/>
</dbReference>
<evidence type="ECO:0000256" key="4">
    <source>
        <dbReference type="ARBA" id="ARBA00006237"/>
    </source>
</evidence>
<evidence type="ECO:0000259" key="19">
    <source>
        <dbReference type="Pfam" id="PF00224"/>
    </source>
</evidence>
<comment type="caution">
    <text evidence="22">The sequence shown here is derived from an EMBL/GenBank/DDBJ whole genome shotgun (WGS) entry which is preliminary data.</text>
</comment>